<gene>
    <name evidence="1" type="ORF">ARMSODRAFT_960647</name>
</gene>
<name>A0A2H3BGM2_9AGAR</name>
<keyword evidence="2" id="KW-1185">Reference proteome</keyword>
<dbReference type="EMBL" id="KZ293442">
    <property type="protein sequence ID" value="PBK66182.1"/>
    <property type="molecule type" value="Genomic_DNA"/>
</dbReference>
<dbReference type="Proteomes" id="UP000218334">
    <property type="component" value="Unassembled WGS sequence"/>
</dbReference>
<accession>A0A2H3BGM2</accession>
<reference evidence="2" key="1">
    <citation type="journal article" date="2017" name="Nat. Ecol. Evol.">
        <title>Genome expansion and lineage-specific genetic innovations in the forest pathogenic fungi Armillaria.</title>
        <authorList>
            <person name="Sipos G."/>
            <person name="Prasanna A.N."/>
            <person name="Walter M.C."/>
            <person name="O'Connor E."/>
            <person name="Balint B."/>
            <person name="Krizsan K."/>
            <person name="Kiss B."/>
            <person name="Hess J."/>
            <person name="Varga T."/>
            <person name="Slot J."/>
            <person name="Riley R."/>
            <person name="Boka B."/>
            <person name="Rigling D."/>
            <person name="Barry K."/>
            <person name="Lee J."/>
            <person name="Mihaltcheva S."/>
            <person name="LaButti K."/>
            <person name="Lipzen A."/>
            <person name="Waldron R."/>
            <person name="Moloney N.M."/>
            <person name="Sperisen C."/>
            <person name="Kredics L."/>
            <person name="Vagvoelgyi C."/>
            <person name="Patrignani A."/>
            <person name="Fitzpatrick D."/>
            <person name="Nagy I."/>
            <person name="Doyle S."/>
            <person name="Anderson J.B."/>
            <person name="Grigoriev I.V."/>
            <person name="Gueldener U."/>
            <person name="Muensterkoetter M."/>
            <person name="Nagy L.G."/>
        </authorList>
    </citation>
    <scope>NUCLEOTIDE SEQUENCE [LARGE SCALE GENOMIC DNA]</scope>
    <source>
        <strain evidence="2">28-4</strain>
    </source>
</reference>
<dbReference type="AlphaFoldDB" id="A0A2H3BGM2"/>
<evidence type="ECO:0000313" key="2">
    <source>
        <dbReference type="Proteomes" id="UP000218334"/>
    </source>
</evidence>
<proteinExistence type="predicted"/>
<protein>
    <submittedName>
        <fullName evidence="1">Uncharacterized protein</fullName>
    </submittedName>
</protein>
<sequence>MVKRYRFRRIKAIELLNITPTSYKCFYYLKLFAGDTKLKETGTFGLEKKVLGRATIPRWTIDLDL</sequence>
<organism evidence="1 2">
    <name type="scientific">Armillaria solidipes</name>
    <dbReference type="NCBI Taxonomy" id="1076256"/>
    <lineage>
        <taxon>Eukaryota</taxon>
        <taxon>Fungi</taxon>
        <taxon>Dikarya</taxon>
        <taxon>Basidiomycota</taxon>
        <taxon>Agaricomycotina</taxon>
        <taxon>Agaricomycetes</taxon>
        <taxon>Agaricomycetidae</taxon>
        <taxon>Agaricales</taxon>
        <taxon>Marasmiineae</taxon>
        <taxon>Physalacriaceae</taxon>
        <taxon>Armillaria</taxon>
    </lineage>
</organism>
<evidence type="ECO:0000313" key="1">
    <source>
        <dbReference type="EMBL" id="PBK66182.1"/>
    </source>
</evidence>